<name>A0AA47M298_MERPO</name>
<proteinExistence type="predicted"/>
<dbReference type="InterPro" id="IPR037443">
    <property type="entry name" value="LURAP1"/>
</dbReference>
<dbReference type="Pfam" id="PF14854">
    <property type="entry name" value="LURAP"/>
    <property type="match status" value="1"/>
</dbReference>
<evidence type="ECO:0000313" key="3">
    <source>
        <dbReference type="Proteomes" id="UP001174136"/>
    </source>
</evidence>
<evidence type="ECO:0000256" key="1">
    <source>
        <dbReference type="SAM" id="MobiDB-lite"/>
    </source>
</evidence>
<dbReference type="Proteomes" id="UP001174136">
    <property type="component" value="Unassembled WGS sequence"/>
</dbReference>
<protein>
    <submittedName>
        <fullName evidence="2">Leucine rich adaptor protein 1</fullName>
    </submittedName>
</protein>
<gene>
    <name evidence="2" type="primary">LURAP1_1</name>
    <name evidence="2" type="ORF">N1851_032924</name>
</gene>
<keyword evidence="3" id="KW-1185">Reference proteome</keyword>
<dbReference type="InterPro" id="IPR039499">
    <property type="entry name" value="LURA1/LRA25"/>
</dbReference>
<dbReference type="GO" id="GO:0001819">
    <property type="term" value="P:positive regulation of cytokine production"/>
    <property type="evidence" value="ECO:0007669"/>
    <property type="project" value="TreeGrafter"/>
</dbReference>
<feature type="compositionally biased region" description="Low complexity" evidence="1">
    <location>
        <begin position="295"/>
        <end position="316"/>
    </location>
</feature>
<feature type="region of interest" description="Disordered" evidence="1">
    <location>
        <begin position="1"/>
        <end position="22"/>
    </location>
</feature>
<feature type="compositionally biased region" description="Gly residues" evidence="1">
    <location>
        <begin position="235"/>
        <end position="249"/>
    </location>
</feature>
<comment type="caution">
    <text evidence="2">The sequence shown here is derived from an EMBL/GenBank/DDBJ whole genome shotgun (WGS) entry which is preliminary data.</text>
</comment>
<feature type="region of interest" description="Disordered" evidence="1">
    <location>
        <begin position="229"/>
        <end position="249"/>
    </location>
</feature>
<dbReference type="PANTHER" id="PTHR33767">
    <property type="entry name" value="LEUCINE RICH ADAPTOR PROTEIN 1-LIKE"/>
    <property type="match status" value="1"/>
</dbReference>
<feature type="region of interest" description="Disordered" evidence="1">
    <location>
        <begin position="295"/>
        <end position="357"/>
    </location>
</feature>
<accession>A0AA47M298</accession>
<reference evidence="2" key="1">
    <citation type="journal article" date="2023" name="Front. Mar. Sci.">
        <title>A new Merluccius polli reference genome to investigate the effects of global change in West African waters.</title>
        <authorList>
            <person name="Mateo J.L."/>
            <person name="Blanco-Fernandez C."/>
            <person name="Garcia-Vazquez E."/>
            <person name="Machado-Schiaffino G."/>
        </authorList>
    </citation>
    <scope>NUCLEOTIDE SEQUENCE</scope>
    <source>
        <strain evidence="2">C29</strain>
        <tissue evidence="2">Fin</tissue>
    </source>
</reference>
<feature type="compositionally biased region" description="Basic and acidic residues" evidence="1">
    <location>
        <begin position="328"/>
        <end position="339"/>
    </location>
</feature>
<organism evidence="2 3">
    <name type="scientific">Merluccius polli</name>
    <name type="common">Benguela hake</name>
    <name type="synonym">Merluccius cadenati</name>
    <dbReference type="NCBI Taxonomy" id="89951"/>
    <lineage>
        <taxon>Eukaryota</taxon>
        <taxon>Metazoa</taxon>
        <taxon>Chordata</taxon>
        <taxon>Craniata</taxon>
        <taxon>Vertebrata</taxon>
        <taxon>Euteleostomi</taxon>
        <taxon>Actinopterygii</taxon>
        <taxon>Neopterygii</taxon>
        <taxon>Teleostei</taxon>
        <taxon>Neoteleostei</taxon>
        <taxon>Acanthomorphata</taxon>
        <taxon>Zeiogadaria</taxon>
        <taxon>Gadariae</taxon>
        <taxon>Gadiformes</taxon>
        <taxon>Gadoidei</taxon>
        <taxon>Merlucciidae</taxon>
        <taxon>Merluccius</taxon>
    </lineage>
</organism>
<dbReference type="PANTHER" id="PTHR33767:SF2">
    <property type="entry name" value="LEUCINE RICH ADAPTOR PROTEIN 1"/>
    <property type="match status" value="1"/>
</dbReference>
<dbReference type="GO" id="GO:0043123">
    <property type="term" value="P:positive regulation of canonical NF-kappaB signal transduction"/>
    <property type="evidence" value="ECO:0007669"/>
    <property type="project" value="InterPro"/>
</dbReference>
<sequence>MDEDGASGEPAGLPDLRDIEAKIGRKTPEGLVRWMRDEASARKKTDSKLQSTAAAADETITTTMATTSISITTSISTISTTAAAAAQRDAGGRKSLDEKIRKLKTEMALLRSLDVQILQQLLALHEGMEAVRWLAEERGALTSRCSSLTSSQYSSQYSLAGEGPDTSWRGSWSSLHDPSDKLDNISVGSYLDTLADDMDEYGPSGSSESMLCPAVPPAAAAAAPRAPEAAPAGGRAAGGGAPGAAEGAGGGAAGGYVGAGVGSGPATAGVPNGRPVGAGAGSAAEARAEAAAAGAAMGGTRSTAAGKKTGTAGQAKEGPKGEAAVWTKTKEVGKKDPVGKDNGQTRPAKNKGTLETGCDPIQPCLGGKLGKRHSPKFKAYTNGKMDLETCKMNGKMHLEYDAHWRWVQSQDDVTFL</sequence>
<dbReference type="AlphaFoldDB" id="A0AA47M298"/>
<dbReference type="EMBL" id="JAOPHQ010006275">
    <property type="protein sequence ID" value="KAK0132269.1"/>
    <property type="molecule type" value="Genomic_DNA"/>
</dbReference>
<evidence type="ECO:0000313" key="2">
    <source>
        <dbReference type="EMBL" id="KAK0132269.1"/>
    </source>
</evidence>